<feature type="compositionally biased region" description="Polar residues" evidence="2">
    <location>
        <begin position="32"/>
        <end position="48"/>
    </location>
</feature>
<keyword evidence="4" id="KW-1185">Reference proteome</keyword>
<proteinExistence type="predicted"/>
<protein>
    <submittedName>
        <fullName evidence="3">Uncharacterized protein</fullName>
    </submittedName>
</protein>
<feature type="compositionally biased region" description="Basic residues" evidence="2">
    <location>
        <begin position="107"/>
        <end position="116"/>
    </location>
</feature>
<keyword evidence="1" id="KW-0175">Coiled coil</keyword>
<feature type="region of interest" description="Disordered" evidence="2">
    <location>
        <begin position="30"/>
        <end position="116"/>
    </location>
</feature>
<dbReference type="EMBL" id="KZ302048">
    <property type="protein sequence ID" value="PFH48835.1"/>
    <property type="molecule type" value="Genomic_DNA"/>
</dbReference>
<accession>A0A2A9NCU0</accession>
<reference evidence="3 4" key="1">
    <citation type="submission" date="2014-02" db="EMBL/GenBank/DDBJ databases">
        <title>Transposable element dynamics among asymbiotic and ectomycorrhizal Amanita fungi.</title>
        <authorList>
            <consortium name="DOE Joint Genome Institute"/>
            <person name="Hess J."/>
            <person name="Skrede I."/>
            <person name="Wolfe B."/>
            <person name="LaButti K."/>
            <person name="Ohm R.A."/>
            <person name="Grigoriev I.V."/>
            <person name="Pringle A."/>
        </authorList>
    </citation>
    <scope>NUCLEOTIDE SEQUENCE [LARGE SCALE GENOMIC DNA]</scope>
    <source>
        <strain evidence="3 4">SKay4041</strain>
    </source>
</reference>
<evidence type="ECO:0000256" key="2">
    <source>
        <dbReference type="SAM" id="MobiDB-lite"/>
    </source>
</evidence>
<dbReference type="OrthoDB" id="10263751at2759"/>
<sequence>MPAPSTLIPSSTAVDPRAAISTRRRSHILKRAQSQLANSSCHLTSPSQKDLKRRLSHTEETSPSLATDDESQSETSLEPAAAVSDKDTTSSTAEEHRKKTVPSPLHTHSHHHTKHDHGKVHARSWYEFDLAVVVALVSPVGHWLTGGDHIKNLFLVVLLIYYLHQIIEVPWTLYQRARQQRPLPYLAAPTVEEKYQQIAASELRKLELFFLSLTALSPFFGAMFLRYATAATIGPQAISWFNTGLFVLATGMRPWAHVVERLKQRTTDLHDVINHPALATSSSTMPKDLIERVEDLTMEVSRLEKRLKKTDTKMTELIEGVYDYVDEVVDRVDKVVRKHEKKHERHDVRVKDMEDAFTHFKQGQSRQKSSLGFRLLPMSLLRYFIPAWLYSPSYRSIIAAVYSPVIPPSESSKSSPSQSKSTSLSSVAPQLDALQEEEIRQYPLLAQPTSVTSGLLSRVGNLVTMPLRAVIRMMLGRY</sequence>
<dbReference type="PANTHER" id="PTHR42032">
    <property type="entry name" value="YALI0E30679P"/>
    <property type="match status" value="1"/>
</dbReference>
<name>A0A2A9NCU0_9AGAR</name>
<dbReference type="STRING" id="703135.A0A2A9NCU0"/>
<evidence type="ECO:0000313" key="4">
    <source>
        <dbReference type="Proteomes" id="UP000242287"/>
    </source>
</evidence>
<dbReference type="Proteomes" id="UP000242287">
    <property type="component" value="Unassembled WGS sequence"/>
</dbReference>
<dbReference type="PANTHER" id="PTHR42032:SF1">
    <property type="entry name" value="YALI0E30679P"/>
    <property type="match status" value="1"/>
</dbReference>
<feature type="coiled-coil region" evidence="1">
    <location>
        <begin position="293"/>
        <end position="356"/>
    </location>
</feature>
<feature type="compositionally biased region" description="Basic and acidic residues" evidence="2">
    <location>
        <begin position="84"/>
        <end position="97"/>
    </location>
</feature>
<evidence type="ECO:0000256" key="1">
    <source>
        <dbReference type="SAM" id="Coils"/>
    </source>
</evidence>
<gene>
    <name evidence="3" type="ORF">AMATHDRAFT_64510</name>
</gene>
<evidence type="ECO:0000313" key="3">
    <source>
        <dbReference type="EMBL" id="PFH48835.1"/>
    </source>
</evidence>
<dbReference type="AlphaFoldDB" id="A0A2A9NCU0"/>
<organism evidence="3 4">
    <name type="scientific">Amanita thiersii Skay4041</name>
    <dbReference type="NCBI Taxonomy" id="703135"/>
    <lineage>
        <taxon>Eukaryota</taxon>
        <taxon>Fungi</taxon>
        <taxon>Dikarya</taxon>
        <taxon>Basidiomycota</taxon>
        <taxon>Agaricomycotina</taxon>
        <taxon>Agaricomycetes</taxon>
        <taxon>Agaricomycetidae</taxon>
        <taxon>Agaricales</taxon>
        <taxon>Pluteineae</taxon>
        <taxon>Amanitaceae</taxon>
        <taxon>Amanita</taxon>
    </lineage>
</organism>